<accession>A0A2T0MH15</accession>
<evidence type="ECO:0000313" key="2">
    <source>
        <dbReference type="Proteomes" id="UP000237640"/>
    </source>
</evidence>
<protein>
    <submittedName>
        <fullName evidence="1">Uncharacterized protein</fullName>
    </submittedName>
</protein>
<dbReference type="EMBL" id="PVYX01000001">
    <property type="protein sequence ID" value="PRX56867.1"/>
    <property type="molecule type" value="Genomic_DNA"/>
</dbReference>
<keyword evidence="2" id="KW-1185">Reference proteome</keyword>
<dbReference type="RefSeq" id="WP_106143805.1">
    <property type="nucleotide sequence ID" value="NZ_PVYX01000001.1"/>
</dbReference>
<proteinExistence type="predicted"/>
<reference evidence="1 2" key="1">
    <citation type="submission" date="2018-03" db="EMBL/GenBank/DDBJ databases">
        <title>Genomic Encyclopedia of Archaeal and Bacterial Type Strains, Phase II (KMG-II): from individual species to whole genera.</title>
        <authorList>
            <person name="Goeker M."/>
        </authorList>
    </citation>
    <scope>NUCLEOTIDE SEQUENCE [LARGE SCALE GENOMIC DNA]</scope>
    <source>
        <strain evidence="1 2">DSM 25027</strain>
    </source>
</reference>
<dbReference type="Proteomes" id="UP000237640">
    <property type="component" value="Unassembled WGS sequence"/>
</dbReference>
<name>A0A2T0MH15_9FLAO</name>
<comment type="caution">
    <text evidence="1">The sequence shown here is derived from an EMBL/GenBank/DDBJ whole genome shotgun (WGS) entry which is preliminary data.</text>
</comment>
<evidence type="ECO:0000313" key="1">
    <source>
        <dbReference type="EMBL" id="PRX56867.1"/>
    </source>
</evidence>
<organism evidence="1 2">
    <name type="scientific">Flagellimonas meridianipacifica</name>
    <dbReference type="NCBI Taxonomy" id="1080225"/>
    <lineage>
        <taxon>Bacteria</taxon>
        <taxon>Pseudomonadati</taxon>
        <taxon>Bacteroidota</taxon>
        <taxon>Flavobacteriia</taxon>
        <taxon>Flavobacteriales</taxon>
        <taxon>Flavobacteriaceae</taxon>
        <taxon>Flagellimonas</taxon>
    </lineage>
</organism>
<dbReference type="AlphaFoldDB" id="A0A2T0MH15"/>
<sequence length="127" mass="14693">MADCFQELNDEGAWEGLRNTQDFQEIISYGNLGVNTTNRVKTLVEKHIGYSILTKVFLRCLELSIEFKQLEILLKKERNKICVFFLVGANKQIGASSFYKPDFTLNGLRLIFTNNTMFLPWEVDIFS</sequence>
<gene>
    <name evidence="1" type="ORF">CLV81_0865</name>
</gene>